<dbReference type="Proteomes" id="UP000241222">
    <property type="component" value="Unassembled WGS sequence"/>
</dbReference>
<organism evidence="2 3">
    <name type="scientific">Photobacterium lutimaris</name>
    <dbReference type="NCBI Taxonomy" id="388278"/>
    <lineage>
        <taxon>Bacteria</taxon>
        <taxon>Pseudomonadati</taxon>
        <taxon>Pseudomonadota</taxon>
        <taxon>Gammaproteobacteria</taxon>
        <taxon>Vibrionales</taxon>
        <taxon>Vibrionaceae</taxon>
        <taxon>Photobacterium</taxon>
    </lineage>
</organism>
<reference evidence="2 3" key="1">
    <citation type="submission" date="2018-03" db="EMBL/GenBank/DDBJ databases">
        <title>Whole genome sequencing of Histamine producing bacteria.</title>
        <authorList>
            <person name="Butler K."/>
        </authorList>
    </citation>
    <scope>NUCLEOTIDE SEQUENCE [LARGE SCALE GENOMIC DNA]</scope>
    <source>
        <strain evidence="2 3">JCM 13586</strain>
    </source>
</reference>
<sequence>MPFFYYFLANDENNFFLNIKLAIGYWLLAIGYWLLAIGYWLKYIYLSIFNTNHLTTSIKRQDKHSLFYGG</sequence>
<keyword evidence="1" id="KW-0812">Transmembrane</keyword>
<protein>
    <submittedName>
        <fullName evidence="2">Uncharacterized protein</fullName>
    </submittedName>
</protein>
<gene>
    <name evidence="2" type="ORF">C9I99_19200</name>
</gene>
<name>A0A2T3IV71_9GAMM</name>
<dbReference type="AlphaFoldDB" id="A0A2T3IV71"/>
<dbReference type="EMBL" id="PYMH01000010">
    <property type="protein sequence ID" value="PSU32306.1"/>
    <property type="molecule type" value="Genomic_DNA"/>
</dbReference>
<evidence type="ECO:0000313" key="2">
    <source>
        <dbReference type="EMBL" id="PSU32306.1"/>
    </source>
</evidence>
<keyword evidence="3" id="KW-1185">Reference proteome</keyword>
<feature type="transmembrane region" description="Helical" evidence="1">
    <location>
        <begin position="23"/>
        <end position="41"/>
    </location>
</feature>
<evidence type="ECO:0000313" key="3">
    <source>
        <dbReference type="Proteomes" id="UP000241222"/>
    </source>
</evidence>
<keyword evidence="1" id="KW-0472">Membrane</keyword>
<comment type="caution">
    <text evidence="2">The sequence shown here is derived from an EMBL/GenBank/DDBJ whole genome shotgun (WGS) entry which is preliminary data.</text>
</comment>
<keyword evidence="1" id="KW-1133">Transmembrane helix</keyword>
<proteinExistence type="predicted"/>
<accession>A0A2T3IV71</accession>
<evidence type="ECO:0000256" key="1">
    <source>
        <dbReference type="SAM" id="Phobius"/>
    </source>
</evidence>